<name>A0A6G1K4L3_9PLEO</name>
<proteinExistence type="predicted"/>
<evidence type="ECO:0008006" key="3">
    <source>
        <dbReference type="Google" id="ProtNLM"/>
    </source>
</evidence>
<dbReference type="EMBL" id="MU005773">
    <property type="protein sequence ID" value="KAF2707465.1"/>
    <property type="molecule type" value="Genomic_DNA"/>
</dbReference>
<evidence type="ECO:0000313" key="2">
    <source>
        <dbReference type="Proteomes" id="UP000799428"/>
    </source>
</evidence>
<organism evidence="1 2">
    <name type="scientific">Pleomassaria siparia CBS 279.74</name>
    <dbReference type="NCBI Taxonomy" id="1314801"/>
    <lineage>
        <taxon>Eukaryota</taxon>
        <taxon>Fungi</taxon>
        <taxon>Dikarya</taxon>
        <taxon>Ascomycota</taxon>
        <taxon>Pezizomycotina</taxon>
        <taxon>Dothideomycetes</taxon>
        <taxon>Pleosporomycetidae</taxon>
        <taxon>Pleosporales</taxon>
        <taxon>Pleomassariaceae</taxon>
        <taxon>Pleomassaria</taxon>
    </lineage>
</organism>
<dbReference type="AlphaFoldDB" id="A0A6G1K4L3"/>
<protein>
    <recommendedName>
        <fullName evidence="3">Pentatricopeptide repeat protein</fullName>
    </recommendedName>
</protein>
<sequence>MWTAYSLAKHSYPKLPSLITNRAWDVLWATQSMTFRDNPSRDVHLAELYRDMQSVGKSTTVGQCTKYLETIFMNGEEDLALKEWEQEHGQIESDLRQDYKPEHLEVGARMHALAGNADRARTIMEDLFRLYPTWNPSIMMIVFRAHTSLDSVPHHKLAKKIYVDMKRLLGKKTTLRDYDSWLVGFIEARHLTYAKIVFRHMVEDGHLACNYSPKEVEKVLRRLHLLYRLGTDMDKMENIAMHAISVLPRAWHHELFGHWMQTATVKKAPEAATQILEMMFRRGKAPEAFHFNLLLRNLIKTKNRERVLKAENIGWHMIEALRKMSGVTMKPSDDVDGVIIRKILQRPSQMDIVSEKLQMVPESAQIGEGSRAVPPADITTFALIMRHHANKLQWEHIDYLTRQLKVLQLRPNSTIMNVLMENRTRQGKYRKTWEIYKSFTSVPEGTPSVFPDGATFRHLWLSLRLALGGHESRDDDALPTPRGLLAETIHWWDMTRSRFDAERFKMGLAARDLGAISTLMMHCFSDTKDLPGSLVALHALRKKFDIFPSDKTAVILQRQVAWIDGGKVRLSSIQGQFERNLEKMGRVHHMLMQNRFKRMNLTGDQFAYMSKTEVGDLNLNLLSEFIRVVMKREHTPEIVEAMIDQARKDIGLPDLATGDMDAFNVA</sequence>
<keyword evidence="2" id="KW-1185">Reference proteome</keyword>
<reference evidence="1" key="1">
    <citation type="journal article" date="2020" name="Stud. Mycol.">
        <title>101 Dothideomycetes genomes: a test case for predicting lifestyles and emergence of pathogens.</title>
        <authorList>
            <person name="Haridas S."/>
            <person name="Albert R."/>
            <person name="Binder M."/>
            <person name="Bloem J."/>
            <person name="Labutti K."/>
            <person name="Salamov A."/>
            <person name="Andreopoulos B."/>
            <person name="Baker S."/>
            <person name="Barry K."/>
            <person name="Bills G."/>
            <person name="Bluhm B."/>
            <person name="Cannon C."/>
            <person name="Castanera R."/>
            <person name="Culley D."/>
            <person name="Daum C."/>
            <person name="Ezra D."/>
            <person name="Gonzalez J."/>
            <person name="Henrissat B."/>
            <person name="Kuo A."/>
            <person name="Liang C."/>
            <person name="Lipzen A."/>
            <person name="Lutzoni F."/>
            <person name="Magnuson J."/>
            <person name="Mondo S."/>
            <person name="Nolan M."/>
            <person name="Ohm R."/>
            <person name="Pangilinan J."/>
            <person name="Park H.-J."/>
            <person name="Ramirez L."/>
            <person name="Alfaro M."/>
            <person name="Sun H."/>
            <person name="Tritt A."/>
            <person name="Yoshinaga Y."/>
            <person name="Zwiers L.-H."/>
            <person name="Turgeon B."/>
            <person name="Goodwin S."/>
            <person name="Spatafora J."/>
            <person name="Crous P."/>
            <person name="Grigoriev I."/>
        </authorList>
    </citation>
    <scope>NUCLEOTIDE SEQUENCE</scope>
    <source>
        <strain evidence="1">CBS 279.74</strain>
    </source>
</reference>
<accession>A0A6G1K4L3</accession>
<gene>
    <name evidence="1" type="ORF">K504DRAFT_469912</name>
</gene>
<dbReference type="Proteomes" id="UP000799428">
    <property type="component" value="Unassembled WGS sequence"/>
</dbReference>
<evidence type="ECO:0000313" key="1">
    <source>
        <dbReference type="EMBL" id="KAF2707465.1"/>
    </source>
</evidence>
<dbReference type="OrthoDB" id="185373at2759"/>
<dbReference type="InterPro" id="IPR011990">
    <property type="entry name" value="TPR-like_helical_dom_sf"/>
</dbReference>
<dbReference type="Gene3D" id="1.25.40.10">
    <property type="entry name" value="Tetratricopeptide repeat domain"/>
    <property type="match status" value="1"/>
</dbReference>